<name>L1JTW9_GUITC</name>
<reference evidence="2 4" key="1">
    <citation type="journal article" date="2012" name="Nature">
        <title>Algal genomes reveal evolutionary mosaicism and the fate of nucleomorphs.</title>
        <authorList>
            <consortium name="DOE Joint Genome Institute"/>
            <person name="Curtis B.A."/>
            <person name="Tanifuji G."/>
            <person name="Burki F."/>
            <person name="Gruber A."/>
            <person name="Irimia M."/>
            <person name="Maruyama S."/>
            <person name="Arias M.C."/>
            <person name="Ball S.G."/>
            <person name="Gile G.H."/>
            <person name="Hirakawa Y."/>
            <person name="Hopkins J.F."/>
            <person name="Kuo A."/>
            <person name="Rensing S.A."/>
            <person name="Schmutz J."/>
            <person name="Symeonidi A."/>
            <person name="Elias M."/>
            <person name="Eveleigh R.J."/>
            <person name="Herman E.K."/>
            <person name="Klute M.J."/>
            <person name="Nakayama T."/>
            <person name="Obornik M."/>
            <person name="Reyes-Prieto A."/>
            <person name="Armbrust E.V."/>
            <person name="Aves S.J."/>
            <person name="Beiko R.G."/>
            <person name="Coutinho P."/>
            <person name="Dacks J.B."/>
            <person name="Durnford D.G."/>
            <person name="Fast N.M."/>
            <person name="Green B.R."/>
            <person name="Grisdale C.J."/>
            <person name="Hempel F."/>
            <person name="Henrissat B."/>
            <person name="Hoppner M.P."/>
            <person name="Ishida K."/>
            <person name="Kim E."/>
            <person name="Koreny L."/>
            <person name="Kroth P.G."/>
            <person name="Liu Y."/>
            <person name="Malik S.B."/>
            <person name="Maier U.G."/>
            <person name="McRose D."/>
            <person name="Mock T."/>
            <person name="Neilson J.A."/>
            <person name="Onodera N.T."/>
            <person name="Poole A.M."/>
            <person name="Pritham E.J."/>
            <person name="Richards T.A."/>
            <person name="Rocap G."/>
            <person name="Roy S.W."/>
            <person name="Sarai C."/>
            <person name="Schaack S."/>
            <person name="Shirato S."/>
            <person name="Slamovits C.H."/>
            <person name="Spencer D.F."/>
            <person name="Suzuki S."/>
            <person name="Worden A.Z."/>
            <person name="Zauner S."/>
            <person name="Barry K."/>
            <person name="Bell C."/>
            <person name="Bharti A.K."/>
            <person name="Crow J.A."/>
            <person name="Grimwood J."/>
            <person name="Kramer R."/>
            <person name="Lindquist E."/>
            <person name="Lucas S."/>
            <person name="Salamov A."/>
            <person name="McFadden G.I."/>
            <person name="Lane C.E."/>
            <person name="Keeling P.J."/>
            <person name="Gray M.W."/>
            <person name="Grigoriev I.V."/>
            <person name="Archibald J.M."/>
        </authorList>
    </citation>
    <scope>NUCLEOTIDE SEQUENCE</scope>
    <source>
        <strain evidence="2 4">CCMP2712</strain>
    </source>
</reference>
<dbReference type="GeneID" id="17308407"/>
<dbReference type="SUPFAM" id="SSF57196">
    <property type="entry name" value="EGF/Laminin"/>
    <property type="match status" value="1"/>
</dbReference>
<dbReference type="KEGG" id="gtt:GUITHDRAFT_42966"/>
<dbReference type="OrthoDB" id="6130531at2759"/>
<dbReference type="EMBL" id="JH992974">
    <property type="protein sequence ID" value="EKX52011.1"/>
    <property type="molecule type" value="Genomic_DNA"/>
</dbReference>
<dbReference type="RefSeq" id="XP_005838991.1">
    <property type="nucleotide sequence ID" value="XM_005838934.1"/>
</dbReference>
<dbReference type="EnsemblProtists" id="EKX52011">
    <property type="protein sequence ID" value="EKX52011"/>
    <property type="gene ID" value="GUITHDRAFT_42966"/>
</dbReference>
<reference evidence="4" key="2">
    <citation type="submission" date="2012-11" db="EMBL/GenBank/DDBJ databases">
        <authorList>
            <person name="Kuo A."/>
            <person name="Curtis B.A."/>
            <person name="Tanifuji G."/>
            <person name="Burki F."/>
            <person name="Gruber A."/>
            <person name="Irimia M."/>
            <person name="Maruyama S."/>
            <person name="Arias M.C."/>
            <person name="Ball S.G."/>
            <person name="Gile G.H."/>
            <person name="Hirakawa Y."/>
            <person name="Hopkins J.F."/>
            <person name="Rensing S.A."/>
            <person name="Schmutz J."/>
            <person name="Symeonidi A."/>
            <person name="Elias M."/>
            <person name="Eveleigh R.J."/>
            <person name="Herman E.K."/>
            <person name="Klute M.J."/>
            <person name="Nakayama T."/>
            <person name="Obornik M."/>
            <person name="Reyes-Prieto A."/>
            <person name="Armbrust E.V."/>
            <person name="Aves S.J."/>
            <person name="Beiko R.G."/>
            <person name="Coutinho P."/>
            <person name="Dacks J.B."/>
            <person name="Durnford D.G."/>
            <person name="Fast N.M."/>
            <person name="Green B.R."/>
            <person name="Grisdale C."/>
            <person name="Hempe F."/>
            <person name="Henrissat B."/>
            <person name="Hoppner M.P."/>
            <person name="Ishida K.-I."/>
            <person name="Kim E."/>
            <person name="Koreny L."/>
            <person name="Kroth P.G."/>
            <person name="Liu Y."/>
            <person name="Malik S.-B."/>
            <person name="Maier U.G."/>
            <person name="McRose D."/>
            <person name="Mock T."/>
            <person name="Neilson J.A."/>
            <person name="Onodera N.T."/>
            <person name="Poole A.M."/>
            <person name="Pritham E.J."/>
            <person name="Richards T.A."/>
            <person name="Rocap G."/>
            <person name="Roy S.W."/>
            <person name="Sarai C."/>
            <person name="Schaack S."/>
            <person name="Shirato S."/>
            <person name="Slamovits C.H."/>
            <person name="Spencer D.F."/>
            <person name="Suzuki S."/>
            <person name="Worden A.Z."/>
            <person name="Zauner S."/>
            <person name="Barry K."/>
            <person name="Bell C."/>
            <person name="Bharti A.K."/>
            <person name="Crow J.A."/>
            <person name="Grimwood J."/>
            <person name="Kramer R."/>
            <person name="Lindquist E."/>
            <person name="Lucas S."/>
            <person name="Salamov A."/>
            <person name="McFadden G.I."/>
            <person name="Lane C.E."/>
            <person name="Keeling P.J."/>
            <person name="Gray M.W."/>
            <person name="Grigoriev I.V."/>
            <person name="Archibald J.M."/>
        </authorList>
    </citation>
    <scope>NUCLEOTIDE SEQUENCE</scope>
    <source>
        <strain evidence="4">CCMP2712</strain>
    </source>
</reference>
<dbReference type="AlphaFoldDB" id="L1JTW9"/>
<dbReference type="Pfam" id="PF23106">
    <property type="entry name" value="EGF_Teneurin"/>
    <property type="match status" value="2"/>
</dbReference>
<evidence type="ECO:0008006" key="5">
    <source>
        <dbReference type="Google" id="ProtNLM"/>
    </source>
</evidence>
<feature type="non-terminal residue" evidence="2">
    <location>
        <position position="1"/>
    </location>
</feature>
<accession>L1JTW9</accession>
<gene>
    <name evidence="2" type="ORF">GUITHDRAFT_42966</name>
</gene>
<evidence type="ECO:0000313" key="3">
    <source>
        <dbReference type="EnsemblProtists" id="EKX52011"/>
    </source>
</evidence>
<dbReference type="Gene3D" id="2.10.25.10">
    <property type="entry name" value="Laminin"/>
    <property type="match status" value="2"/>
</dbReference>
<evidence type="ECO:0000256" key="1">
    <source>
        <dbReference type="ARBA" id="ARBA00023180"/>
    </source>
</evidence>
<feature type="non-terminal residue" evidence="2">
    <location>
        <position position="75"/>
    </location>
</feature>
<reference evidence="3" key="3">
    <citation type="submission" date="2016-03" db="UniProtKB">
        <authorList>
            <consortium name="EnsemblProtists"/>
        </authorList>
    </citation>
    <scope>IDENTIFICATION</scope>
</reference>
<dbReference type="HOGENOM" id="CLU_2613332_0_0_1"/>
<sequence>CPPACSAHGVCEWGYCVCDVGFLGVTCEQQQCPNSRCVYDYRNHVNDCLLCSGNGVCNANATCICDVGWKGEDCR</sequence>
<dbReference type="PaxDb" id="55529-EKX52011"/>
<dbReference type="FunFam" id="2.10.25.10:FF:000001">
    <property type="entry name" value="Tenascin C"/>
    <property type="match status" value="1"/>
</dbReference>
<protein>
    <recommendedName>
        <fullName evidence="5">EGF-like domain-containing protein</fullName>
    </recommendedName>
</protein>
<dbReference type="STRING" id="905079.L1JTW9"/>
<keyword evidence="4" id="KW-1185">Reference proteome</keyword>
<organism evidence="2">
    <name type="scientific">Guillardia theta (strain CCMP2712)</name>
    <name type="common">Cryptophyte</name>
    <dbReference type="NCBI Taxonomy" id="905079"/>
    <lineage>
        <taxon>Eukaryota</taxon>
        <taxon>Cryptophyceae</taxon>
        <taxon>Pyrenomonadales</taxon>
        <taxon>Geminigeraceae</taxon>
        <taxon>Guillardia</taxon>
    </lineage>
</organism>
<evidence type="ECO:0000313" key="2">
    <source>
        <dbReference type="EMBL" id="EKX52011.1"/>
    </source>
</evidence>
<keyword evidence="1" id="KW-0325">Glycoprotein</keyword>
<proteinExistence type="predicted"/>
<dbReference type="Proteomes" id="UP000011087">
    <property type="component" value="Unassembled WGS sequence"/>
</dbReference>
<evidence type="ECO:0000313" key="4">
    <source>
        <dbReference type="Proteomes" id="UP000011087"/>
    </source>
</evidence>